<dbReference type="RefSeq" id="WP_118469699.1">
    <property type="nucleotide sequence ID" value="NZ_JAJDKX010000003.1"/>
</dbReference>
<comment type="caution">
    <text evidence="1">The sequence shown here is derived from an EMBL/GenBank/DDBJ whole genome shotgun (WGS) entry which is preliminary data.</text>
</comment>
<dbReference type="AlphaFoldDB" id="A0AAP2UFH7"/>
<accession>A0AAP2UFH7</accession>
<protein>
    <submittedName>
        <fullName evidence="1">Helix-turn-helix domain-containing protein</fullName>
    </submittedName>
</protein>
<dbReference type="Proteomes" id="UP001204814">
    <property type="component" value="Unassembled WGS sequence"/>
</dbReference>
<evidence type="ECO:0000313" key="2">
    <source>
        <dbReference type="Proteomes" id="UP001204814"/>
    </source>
</evidence>
<proteinExistence type="predicted"/>
<sequence>MEARPTKMLKFPEVMEDLGVSQNQLQNLVELGIFNPIYLGKGWKFSQKEILDFQRDYAGLDVSNYEKAKSCKEIVESQKRLLQGGIS</sequence>
<dbReference type="EMBL" id="JANGBO010000001">
    <property type="protein sequence ID" value="MCQ5060297.1"/>
    <property type="molecule type" value="Genomic_DNA"/>
</dbReference>
<evidence type="ECO:0000313" key="1">
    <source>
        <dbReference type="EMBL" id="MCQ5060297.1"/>
    </source>
</evidence>
<gene>
    <name evidence="1" type="ORF">NE542_00375</name>
</gene>
<reference evidence="1" key="1">
    <citation type="submission" date="2022-06" db="EMBL/GenBank/DDBJ databases">
        <title>Isolation of gut microbiota from human fecal samples.</title>
        <authorList>
            <person name="Pamer E.G."/>
            <person name="Barat B."/>
            <person name="Waligurski E."/>
            <person name="Medina S."/>
            <person name="Paddock L."/>
            <person name="Mostad J."/>
        </authorList>
    </citation>
    <scope>NUCLEOTIDE SEQUENCE</scope>
    <source>
        <strain evidence="1">DFI.6.24</strain>
    </source>
</reference>
<organism evidence="1 2">
    <name type="scientific">Faecalibacillus intestinalis</name>
    <dbReference type="NCBI Taxonomy" id="1982626"/>
    <lineage>
        <taxon>Bacteria</taxon>
        <taxon>Bacillati</taxon>
        <taxon>Bacillota</taxon>
        <taxon>Erysipelotrichia</taxon>
        <taxon>Erysipelotrichales</taxon>
        <taxon>Coprobacillaceae</taxon>
        <taxon>Faecalibacillus</taxon>
    </lineage>
</organism>
<name>A0AAP2UFH7_9FIRM</name>